<feature type="compositionally biased region" description="Low complexity" evidence="3">
    <location>
        <begin position="15"/>
        <end position="24"/>
    </location>
</feature>
<dbReference type="AlphaFoldDB" id="A0A2P6QKY3"/>
<dbReference type="STRING" id="74649.A0A2P6QKY3"/>
<dbReference type="PANTHER" id="PTHR31234">
    <property type="entry name" value="LATE EMBRYOGENESIS ABUNDANT (LEA) HYDROXYPROLINE-RICH GLYCOPROTEIN FAMILY"/>
    <property type="match status" value="1"/>
</dbReference>
<keyword evidence="6" id="KW-1185">Reference proteome</keyword>
<dbReference type="GO" id="GO:0005886">
    <property type="term" value="C:plasma membrane"/>
    <property type="evidence" value="ECO:0007669"/>
    <property type="project" value="TreeGrafter"/>
</dbReference>
<dbReference type="PANTHER" id="PTHR31234:SF32">
    <property type="entry name" value="LATE EMBRYOGENESIS ABUNDANT (LEA) HYDROXYPROLINE-RICH GLYCOPROTEIN FAMILY"/>
    <property type="match status" value="1"/>
</dbReference>
<feature type="region of interest" description="Disordered" evidence="3">
    <location>
        <begin position="1"/>
        <end position="53"/>
    </location>
</feature>
<keyword evidence="4" id="KW-1133">Transmembrane helix</keyword>
<feature type="transmembrane region" description="Helical" evidence="4">
    <location>
        <begin position="63"/>
        <end position="96"/>
    </location>
</feature>
<protein>
    <recommendedName>
        <fullName evidence="7">Late embryogenesis abundant protein, LEA-14</fullName>
    </recommendedName>
</protein>
<evidence type="ECO:0000256" key="4">
    <source>
        <dbReference type="SAM" id="Phobius"/>
    </source>
</evidence>
<dbReference type="Proteomes" id="UP000238479">
    <property type="component" value="Chromosome 5"/>
</dbReference>
<evidence type="ECO:0000256" key="1">
    <source>
        <dbReference type="ARBA" id="ARBA00004370"/>
    </source>
</evidence>
<keyword evidence="2 4" id="KW-0472">Membrane</keyword>
<name>A0A2P6QKY3_ROSCH</name>
<keyword evidence="4" id="KW-0812">Transmembrane</keyword>
<evidence type="ECO:0000256" key="2">
    <source>
        <dbReference type="ARBA" id="ARBA00023136"/>
    </source>
</evidence>
<reference evidence="5 6" key="1">
    <citation type="journal article" date="2018" name="Nat. Genet.">
        <title>The Rosa genome provides new insights in the design of modern roses.</title>
        <authorList>
            <person name="Bendahmane M."/>
        </authorList>
    </citation>
    <scope>NUCLEOTIDE SEQUENCE [LARGE SCALE GENOMIC DNA]</scope>
    <source>
        <strain evidence="6">cv. Old Blush</strain>
    </source>
</reference>
<evidence type="ECO:0000256" key="3">
    <source>
        <dbReference type="SAM" id="MobiDB-lite"/>
    </source>
</evidence>
<sequence length="253" mass="28085">MREDQFGSLPPPPGSSKSKQSSRASARHVAFSETSTPSTKPDGAFLPPPDLDGERPKRFRPRAYACCAWGCMFIFAFVLLALILGFVFISIFHSYLPEIKVRRFNATRIDFGNAQNKQKVSLKGKVDLLVEFNNKNEKTELKFGLFKVSASASHVDLGKTEFQPFTQPKKSTKSLNATIGVNHPGVDKEDADLLKQDIQNHEVDLTLTLVGSVSFPLSGIMMNKIPIMASCDCKQTEVDFGNNAKCDYRIFQS</sequence>
<comment type="subcellular location">
    <subcellularLocation>
        <location evidence="1">Membrane</location>
    </subcellularLocation>
</comment>
<evidence type="ECO:0000313" key="5">
    <source>
        <dbReference type="EMBL" id="PRQ34844.1"/>
    </source>
</evidence>
<dbReference type="OrthoDB" id="1157777at2759"/>
<dbReference type="InterPro" id="IPR044839">
    <property type="entry name" value="NDR1-like"/>
</dbReference>
<comment type="caution">
    <text evidence="5">The sequence shown here is derived from an EMBL/GenBank/DDBJ whole genome shotgun (WGS) entry which is preliminary data.</text>
</comment>
<proteinExistence type="predicted"/>
<evidence type="ECO:0000313" key="6">
    <source>
        <dbReference type="Proteomes" id="UP000238479"/>
    </source>
</evidence>
<dbReference type="OMA" id="CDVRIFW"/>
<evidence type="ECO:0008006" key="7">
    <source>
        <dbReference type="Google" id="ProtNLM"/>
    </source>
</evidence>
<accession>A0A2P6QKY3</accession>
<dbReference type="GO" id="GO:0098542">
    <property type="term" value="P:defense response to other organism"/>
    <property type="evidence" value="ECO:0007669"/>
    <property type="project" value="InterPro"/>
</dbReference>
<dbReference type="EMBL" id="PDCK01000043">
    <property type="protein sequence ID" value="PRQ34844.1"/>
    <property type="molecule type" value="Genomic_DNA"/>
</dbReference>
<organism evidence="5 6">
    <name type="scientific">Rosa chinensis</name>
    <name type="common">China rose</name>
    <dbReference type="NCBI Taxonomy" id="74649"/>
    <lineage>
        <taxon>Eukaryota</taxon>
        <taxon>Viridiplantae</taxon>
        <taxon>Streptophyta</taxon>
        <taxon>Embryophyta</taxon>
        <taxon>Tracheophyta</taxon>
        <taxon>Spermatophyta</taxon>
        <taxon>Magnoliopsida</taxon>
        <taxon>eudicotyledons</taxon>
        <taxon>Gunneridae</taxon>
        <taxon>Pentapetalae</taxon>
        <taxon>rosids</taxon>
        <taxon>fabids</taxon>
        <taxon>Rosales</taxon>
        <taxon>Rosaceae</taxon>
        <taxon>Rosoideae</taxon>
        <taxon>Rosoideae incertae sedis</taxon>
        <taxon>Rosa</taxon>
    </lineage>
</organism>
<gene>
    <name evidence="5" type="ORF">RchiOBHm_Chr5g0073561</name>
</gene>
<dbReference type="Gramene" id="PRQ34844">
    <property type="protein sequence ID" value="PRQ34844"/>
    <property type="gene ID" value="RchiOBHm_Chr5g0073561"/>
</dbReference>